<protein>
    <submittedName>
        <fullName evidence="3 4">Uncharacterized protein</fullName>
    </submittedName>
</protein>
<dbReference type="Gene3D" id="1.25.40.10">
    <property type="entry name" value="Tetratricopeptide repeat domain"/>
    <property type="match status" value="1"/>
</dbReference>
<name>L1K118_GUITC</name>
<reference evidence="5" key="2">
    <citation type="submission" date="2012-11" db="EMBL/GenBank/DDBJ databases">
        <authorList>
            <person name="Kuo A."/>
            <person name="Curtis B.A."/>
            <person name="Tanifuji G."/>
            <person name="Burki F."/>
            <person name="Gruber A."/>
            <person name="Irimia M."/>
            <person name="Maruyama S."/>
            <person name="Arias M.C."/>
            <person name="Ball S.G."/>
            <person name="Gile G.H."/>
            <person name="Hirakawa Y."/>
            <person name="Hopkins J.F."/>
            <person name="Rensing S.A."/>
            <person name="Schmutz J."/>
            <person name="Symeonidi A."/>
            <person name="Elias M."/>
            <person name="Eveleigh R.J."/>
            <person name="Herman E.K."/>
            <person name="Klute M.J."/>
            <person name="Nakayama T."/>
            <person name="Obornik M."/>
            <person name="Reyes-Prieto A."/>
            <person name="Armbrust E.V."/>
            <person name="Aves S.J."/>
            <person name="Beiko R.G."/>
            <person name="Coutinho P."/>
            <person name="Dacks J.B."/>
            <person name="Durnford D.G."/>
            <person name="Fast N.M."/>
            <person name="Green B.R."/>
            <person name="Grisdale C."/>
            <person name="Hempe F."/>
            <person name="Henrissat B."/>
            <person name="Hoppner M.P."/>
            <person name="Ishida K.-I."/>
            <person name="Kim E."/>
            <person name="Koreny L."/>
            <person name="Kroth P.G."/>
            <person name="Liu Y."/>
            <person name="Malik S.-B."/>
            <person name="Maier U.G."/>
            <person name="McRose D."/>
            <person name="Mock T."/>
            <person name="Neilson J.A."/>
            <person name="Onodera N.T."/>
            <person name="Poole A.M."/>
            <person name="Pritham E.J."/>
            <person name="Richards T.A."/>
            <person name="Rocap G."/>
            <person name="Roy S.W."/>
            <person name="Sarai C."/>
            <person name="Schaack S."/>
            <person name="Shirato S."/>
            <person name="Slamovits C.H."/>
            <person name="Spencer D.F."/>
            <person name="Suzuki S."/>
            <person name="Worden A.Z."/>
            <person name="Zauner S."/>
            <person name="Barry K."/>
            <person name="Bell C."/>
            <person name="Bharti A.K."/>
            <person name="Crow J.A."/>
            <person name="Grimwood J."/>
            <person name="Kramer R."/>
            <person name="Lindquist E."/>
            <person name="Lucas S."/>
            <person name="Salamov A."/>
            <person name="McFadden G.I."/>
            <person name="Lane C.E."/>
            <person name="Keeling P.J."/>
            <person name="Gray M.W."/>
            <person name="Grigoriev I.V."/>
            <person name="Archibald J.M."/>
        </authorList>
    </citation>
    <scope>NUCLEOTIDE SEQUENCE</scope>
    <source>
        <strain evidence="5">CCMP2712</strain>
    </source>
</reference>
<dbReference type="GeneID" id="17310677"/>
<accession>L1K118</accession>
<keyword evidence="2" id="KW-0732">Signal</keyword>
<feature type="signal peptide" evidence="2">
    <location>
        <begin position="1"/>
        <end position="20"/>
    </location>
</feature>
<feature type="region of interest" description="Disordered" evidence="1">
    <location>
        <begin position="717"/>
        <end position="805"/>
    </location>
</feature>
<gene>
    <name evidence="3" type="ORF">GUITHDRAFT_132644</name>
</gene>
<sequence length="1228" mass="142100">MVPKASLVLFVLASLQSCRLIPSSDTDPLHPTILSKTLRLRGGLDSAARLQQNYHENRWEERRRELQPLIDAAIEEHERKKAELAAKQEMSNRNNKDPEDEDIQRIDRIFENATRDSVSEFVEENTFFCVDPNENKDFLFNDVDEDCPLNQSSGTNSGKVVQCFWCTDAGIVSKNVTNVRKFMEERKAEERKAREILWTRNHIDCDMDEEIARRIYACEEMQKRKIDVQILDPFNESTWAVSASVKQKLQEMRERNEDLALPVTLSNFTPIKLVNISMVEKMFRQRQEMKPKKEEMVIPTLEGNITVKVANLTPSFRFNYEINDTEWFGIDYRGAEEKYNLSEAAFQEMCDQFKIGPSLDPVHPDVLIANADIQERLFDMSGGAEGSLKKAFRLYRRAVELNDTSARALASLAKFLYRRHGNFTEADRLFQKALHFEKQDLFSLHEYLKMLTKWDELASSKFSSQNFTFIYYLHSQQRNISTRLDEALDRQQCLALYSLYHPNLRFSDKVEDFVRSGMISLPSTLDEMAADRFNDLELQCYTELAEFDKSHYPHDVYHQLLETLYRSVPQESKEQILAERRAKYGNSTSWNETFERSRLICPLTEKIKDLLRRAPEDAKAARQRDRANRLLQDFHKKFNISEYLLRTCNYLMGEKENLTLQEYFEVTRLLNGNLSQKGYDRLLETASHDQPENLTAIERHFRLWRYAIREDEDPFTLLGDGTGLPLSESEDESEEQAKKGKTVVGTLHRMERKDAEVPEGPLPLHRSDLPLLGPEEEEVSSPPAESKAQEQFKEKIGEEGGEEEEGDGFIKRVISPWNRHYPWRGDRNDVDHLDTAQAIFTCQSVISSFSWICKLCDGDLKLSVLQLVVAQRAHKRFVSICRDLITHKGEPMTRMHELVSDFLLLWNQSVSLQSLKDVPSHGDANMRFHLDEIQMLEKFRELARTLVASYLESQEELEEELKVKNMSAPDPHDYEENTDFMKDRLMFMLQQTWRSNDTWVLKMEKLDKELEEDELYKLDDQLVLRPKREADKCCLTSKQIKKISDEISSNVLILQLGEQVINCFSGLAAAATHSGFSSIEDYFQARGGENLWNHSKVVEEEILVASMREISSSKKQCDLFIPHAGSVPLPEIIPEHLNGSDWPEESLRPPCEKSHLLPHWWPLSIINDPLAFFAANLIDSVAGMWRGMKFKGPSSYKRRDPESIPAVDILADRLRNASRGGKNEMEGG</sequence>
<evidence type="ECO:0000256" key="1">
    <source>
        <dbReference type="SAM" id="MobiDB-lite"/>
    </source>
</evidence>
<evidence type="ECO:0000313" key="4">
    <source>
        <dbReference type="EnsemblProtists" id="EKX54267"/>
    </source>
</evidence>
<dbReference type="AlphaFoldDB" id="L1K118"/>
<reference evidence="3 5" key="1">
    <citation type="journal article" date="2012" name="Nature">
        <title>Algal genomes reveal evolutionary mosaicism and the fate of nucleomorphs.</title>
        <authorList>
            <consortium name="DOE Joint Genome Institute"/>
            <person name="Curtis B.A."/>
            <person name="Tanifuji G."/>
            <person name="Burki F."/>
            <person name="Gruber A."/>
            <person name="Irimia M."/>
            <person name="Maruyama S."/>
            <person name="Arias M.C."/>
            <person name="Ball S.G."/>
            <person name="Gile G.H."/>
            <person name="Hirakawa Y."/>
            <person name="Hopkins J.F."/>
            <person name="Kuo A."/>
            <person name="Rensing S.A."/>
            <person name="Schmutz J."/>
            <person name="Symeonidi A."/>
            <person name="Elias M."/>
            <person name="Eveleigh R.J."/>
            <person name="Herman E.K."/>
            <person name="Klute M.J."/>
            <person name="Nakayama T."/>
            <person name="Obornik M."/>
            <person name="Reyes-Prieto A."/>
            <person name="Armbrust E.V."/>
            <person name="Aves S.J."/>
            <person name="Beiko R.G."/>
            <person name="Coutinho P."/>
            <person name="Dacks J.B."/>
            <person name="Durnford D.G."/>
            <person name="Fast N.M."/>
            <person name="Green B.R."/>
            <person name="Grisdale C.J."/>
            <person name="Hempel F."/>
            <person name="Henrissat B."/>
            <person name="Hoppner M.P."/>
            <person name="Ishida K."/>
            <person name="Kim E."/>
            <person name="Koreny L."/>
            <person name="Kroth P.G."/>
            <person name="Liu Y."/>
            <person name="Malik S.B."/>
            <person name="Maier U.G."/>
            <person name="McRose D."/>
            <person name="Mock T."/>
            <person name="Neilson J.A."/>
            <person name="Onodera N.T."/>
            <person name="Poole A.M."/>
            <person name="Pritham E.J."/>
            <person name="Richards T.A."/>
            <person name="Rocap G."/>
            <person name="Roy S.W."/>
            <person name="Sarai C."/>
            <person name="Schaack S."/>
            <person name="Shirato S."/>
            <person name="Slamovits C.H."/>
            <person name="Spencer D.F."/>
            <person name="Suzuki S."/>
            <person name="Worden A.Z."/>
            <person name="Zauner S."/>
            <person name="Barry K."/>
            <person name="Bell C."/>
            <person name="Bharti A.K."/>
            <person name="Crow J.A."/>
            <person name="Grimwood J."/>
            <person name="Kramer R."/>
            <person name="Lindquist E."/>
            <person name="Lucas S."/>
            <person name="Salamov A."/>
            <person name="McFadden G.I."/>
            <person name="Lane C.E."/>
            <person name="Keeling P.J."/>
            <person name="Gray M.W."/>
            <person name="Grigoriev I.V."/>
            <person name="Archibald J.M."/>
        </authorList>
    </citation>
    <scope>NUCLEOTIDE SEQUENCE</scope>
    <source>
        <strain evidence="3 5">CCMP2712</strain>
    </source>
</reference>
<reference evidence="4" key="3">
    <citation type="submission" date="2015-06" db="UniProtKB">
        <authorList>
            <consortium name="EnsemblProtists"/>
        </authorList>
    </citation>
    <scope>IDENTIFICATION</scope>
</reference>
<keyword evidence="5" id="KW-1185">Reference proteome</keyword>
<evidence type="ECO:0000256" key="2">
    <source>
        <dbReference type="SAM" id="SignalP"/>
    </source>
</evidence>
<evidence type="ECO:0000313" key="3">
    <source>
        <dbReference type="EMBL" id="EKX54267.1"/>
    </source>
</evidence>
<dbReference type="InterPro" id="IPR011990">
    <property type="entry name" value="TPR-like_helical_dom_sf"/>
</dbReference>
<dbReference type="KEGG" id="gtt:GUITHDRAFT_132644"/>
<feature type="compositionally biased region" description="Basic and acidic residues" evidence="1">
    <location>
        <begin position="787"/>
        <end position="798"/>
    </location>
</feature>
<feature type="chain" id="PRO_5008772053" evidence="2">
    <location>
        <begin position="21"/>
        <end position="1228"/>
    </location>
</feature>
<organism evidence="3">
    <name type="scientific">Guillardia theta (strain CCMP2712)</name>
    <name type="common">Cryptophyte</name>
    <dbReference type="NCBI Taxonomy" id="905079"/>
    <lineage>
        <taxon>Eukaryota</taxon>
        <taxon>Cryptophyceae</taxon>
        <taxon>Pyrenomonadales</taxon>
        <taxon>Geminigeraceae</taxon>
        <taxon>Guillardia</taxon>
    </lineage>
</organism>
<dbReference type="EMBL" id="JH992968">
    <property type="protein sequence ID" value="EKX54267.1"/>
    <property type="molecule type" value="Genomic_DNA"/>
</dbReference>
<evidence type="ECO:0000313" key="5">
    <source>
        <dbReference type="Proteomes" id="UP000011087"/>
    </source>
</evidence>
<dbReference type="PROSITE" id="PS51257">
    <property type="entry name" value="PROKAR_LIPOPROTEIN"/>
    <property type="match status" value="1"/>
</dbReference>
<dbReference type="RefSeq" id="XP_005841247.1">
    <property type="nucleotide sequence ID" value="XM_005841190.1"/>
</dbReference>
<dbReference type="SUPFAM" id="SSF48452">
    <property type="entry name" value="TPR-like"/>
    <property type="match status" value="1"/>
</dbReference>
<dbReference type="PaxDb" id="55529-EKX54267"/>
<dbReference type="EnsemblProtists" id="EKX54267">
    <property type="protein sequence ID" value="EKX54267"/>
    <property type="gene ID" value="GUITHDRAFT_132644"/>
</dbReference>
<feature type="region of interest" description="Disordered" evidence="1">
    <location>
        <begin position="81"/>
        <end position="103"/>
    </location>
</feature>
<proteinExistence type="predicted"/>
<dbReference type="HOGENOM" id="CLU_267999_0_0_1"/>
<dbReference type="Proteomes" id="UP000011087">
    <property type="component" value="Unassembled WGS sequence"/>
</dbReference>